<evidence type="ECO:0000313" key="2">
    <source>
        <dbReference type="EMBL" id="KZV38963.1"/>
    </source>
</evidence>
<proteinExistence type="predicted"/>
<feature type="region of interest" description="Disordered" evidence="1">
    <location>
        <begin position="1"/>
        <end position="31"/>
    </location>
</feature>
<reference evidence="2 3" key="1">
    <citation type="journal article" date="2015" name="Proc. Natl. Acad. Sci. U.S.A.">
        <title>The resurrection genome of Boea hygrometrica: A blueprint for survival of dehydration.</title>
        <authorList>
            <person name="Xiao L."/>
            <person name="Yang G."/>
            <person name="Zhang L."/>
            <person name="Yang X."/>
            <person name="Zhao S."/>
            <person name="Ji Z."/>
            <person name="Zhou Q."/>
            <person name="Hu M."/>
            <person name="Wang Y."/>
            <person name="Chen M."/>
            <person name="Xu Y."/>
            <person name="Jin H."/>
            <person name="Xiao X."/>
            <person name="Hu G."/>
            <person name="Bao F."/>
            <person name="Hu Y."/>
            <person name="Wan P."/>
            <person name="Li L."/>
            <person name="Deng X."/>
            <person name="Kuang T."/>
            <person name="Xiang C."/>
            <person name="Zhu J.K."/>
            <person name="Oliver M.J."/>
            <person name="He Y."/>
        </authorList>
    </citation>
    <scope>NUCLEOTIDE SEQUENCE [LARGE SCALE GENOMIC DNA]</scope>
    <source>
        <strain evidence="3">cv. XS01</strain>
    </source>
</reference>
<feature type="region of interest" description="Disordered" evidence="1">
    <location>
        <begin position="177"/>
        <end position="219"/>
    </location>
</feature>
<accession>A0A2Z7BWH5</accession>
<protein>
    <submittedName>
        <fullName evidence="2">GDSL esterase/lipase</fullName>
    </submittedName>
</protein>
<evidence type="ECO:0000256" key="1">
    <source>
        <dbReference type="SAM" id="MobiDB-lite"/>
    </source>
</evidence>
<gene>
    <name evidence="2" type="ORF">F511_30020</name>
</gene>
<dbReference type="EMBL" id="KV001390">
    <property type="protein sequence ID" value="KZV38963.1"/>
    <property type="molecule type" value="Genomic_DNA"/>
</dbReference>
<dbReference type="AlphaFoldDB" id="A0A2Z7BWH5"/>
<name>A0A2Z7BWH5_9LAMI</name>
<sequence length="219" mass="23486">MVAEENKSAWADSDSEESSSRTSSSSEGEDEVLCLVADDTEEVFDFSSWEFTRPAPAVRHAPPLTHGPNIPTVTHIIGALCDAILQGNKVASWLTAIAFGLVRAWVRTVLGWVTFWEVLVRQAADVVPLDLVGHVGYKSVMLDLIGRLAPTSFTRKPALQTIGAGRSSIRSTIGIKTPSSACTRRPDEFSTDGNTSAPGPEQVRRRGGGGGAWWRPAAA</sequence>
<organism evidence="2 3">
    <name type="scientific">Dorcoceras hygrometricum</name>
    <dbReference type="NCBI Taxonomy" id="472368"/>
    <lineage>
        <taxon>Eukaryota</taxon>
        <taxon>Viridiplantae</taxon>
        <taxon>Streptophyta</taxon>
        <taxon>Embryophyta</taxon>
        <taxon>Tracheophyta</taxon>
        <taxon>Spermatophyta</taxon>
        <taxon>Magnoliopsida</taxon>
        <taxon>eudicotyledons</taxon>
        <taxon>Gunneridae</taxon>
        <taxon>Pentapetalae</taxon>
        <taxon>asterids</taxon>
        <taxon>lamiids</taxon>
        <taxon>Lamiales</taxon>
        <taxon>Gesneriaceae</taxon>
        <taxon>Didymocarpoideae</taxon>
        <taxon>Trichosporeae</taxon>
        <taxon>Loxocarpinae</taxon>
        <taxon>Dorcoceras</taxon>
    </lineage>
</organism>
<dbReference type="Proteomes" id="UP000250235">
    <property type="component" value="Unassembled WGS sequence"/>
</dbReference>
<evidence type="ECO:0000313" key="3">
    <source>
        <dbReference type="Proteomes" id="UP000250235"/>
    </source>
</evidence>
<keyword evidence="3" id="KW-1185">Reference proteome</keyword>